<evidence type="ECO:0000313" key="2">
    <source>
        <dbReference type="Proteomes" id="UP000049222"/>
    </source>
</evidence>
<dbReference type="EMBL" id="CXSU01000005">
    <property type="protein sequence ID" value="CTQ48163.1"/>
    <property type="molecule type" value="Genomic_DNA"/>
</dbReference>
<dbReference type="Pfam" id="PF09898">
    <property type="entry name" value="DUF2125"/>
    <property type="match status" value="1"/>
</dbReference>
<proteinExistence type="predicted"/>
<protein>
    <recommendedName>
        <fullName evidence="3">DUF2125 domain-containing protein</fullName>
    </recommendedName>
</protein>
<evidence type="ECO:0008006" key="3">
    <source>
        <dbReference type="Google" id="ProtNLM"/>
    </source>
</evidence>
<dbReference type="STRING" id="420998.JDO7802_00165"/>
<accession>A0A0M6YF67</accession>
<reference evidence="1 2" key="1">
    <citation type="submission" date="2015-07" db="EMBL/GenBank/DDBJ databases">
        <authorList>
            <person name="Noorani M."/>
        </authorList>
    </citation>
    <scope>NUCLEOTIDE SEQUENCE [LARGE SCALE GENOMIC DNA]</scope>
    <source>
        <strain evidence="1 2">CECT 7802</strain>
    </source>
</reference>
<sequence>MAKWLTGLVAVVALIWGGWWWFGSGAAERGIIAGIEAARAQGWRIEYDDLSVVGFPSRFDTTVTDPRVTTPDGDILWSAPFVQAFALAYRPNHVIAVAPPEMTLDLPGNAIDITNEALRGSVIVTPSTTPVLDQSTVEGMAVRVALADLWGEAATALLATRQAGTETAHDVALSLSDITLSPAIRDLLDTQGQLPDRIDAVKVEAEIGLTDAVGPGRQPIIQTVLLRRGEIVWGDIRADLTGEVAVDADGRPDGALTLALEGWEPLMAGAVAQGLLTTGEAAILNAGVAGLAGNDGIARVPVTVSNGTVSVFGLQVVVLPPS</sequence>
<organism evidence="1 2">
    <name type="scientific">Jannaschia donghaensis</name>
    <dbReference type="NCBI Taxonomy" id="420998"/>
    <lineage>
        <taxon>Bacteria</taxon>
        <taxon>Pseudomonadati</taxon>
        <taxon>Pseudomonadota</taxon>
        <taxon>Alphaproteobacteria</taxon>
        <taxon>Rhodobacterales</taxon>
        <taxon>Roseobacteraceae</taxon>
        <taxon>Jannaschia</taxon>
    </lineage>
</organism>
<keyword evidence="2" id="KW-1185">Reference proteome</keyword>
<dbReference type="AlphaFoldDB" id="A0A0M6YF67"/>
<dbReference type="InterPro" id="IPR018666">
    <property type="entry name" value="DUF2125"/>
</dbReference>
<name>A0A0M6YF67_9RHOB</name>
<dbReference type="Proteomes" id="UP000049222">
    <property type="component" value="Unassembled WGS sequence"/>
</dbReference>
<evidence type="ECO:0000313" key="1">
    <source>
        <dbReference type="EMBL" id="CTQ48163.1"/>
    </source>
</evidence>
<dbReference type="RefSeq" id="WP_055081799.1">
    <property type="nucleotide sequence ID" value="NZ_CXSU01000005.1"/>
</dbReference>
<gene>
    <name evidence="1" type="ORF">JDO7802_00165</name>
</gene>
<dbReference type="OrthoDB" id="7625707at2"/>